<evidence type="ECO:0000256" key="1">
    <source>
        <dbReference type="ARBA" id="ARBA00006217"/>
    </source>
</evidence>
<evidence type="ECO:0000256" key="11">
    <source>
        <dbReference type="SAM" id="MobiDB-lite"/>
    </source>
</evidence>
<evidence type="ECO:0000256" key="5">
    <source>
        <dbReference type="ARBA" id="ARBA00022833"/>
    </source>
</evidence>
<dbReference type="GO" id="GO:0004089">
    <property type="term" value="F:carbonate dehydratase activity"/>
    <property type="evidence" value="ECO:0007669"/>
    <property type="project" value="UniProtKB-UniRule"/>
</dbReference>
<dbReference type="GO" id="GO:0015976">
    <property type="term" value="P:carbon utilization"/>
    <property type="evidence" value="ECO:0007669"/>
    <property type="project" value="InterPro"/>
</dbReference>
<evidence type="ECO:0000313" key="12">
    <source>
        <dbReference type="EMBL" id="CDH50870.1"/>
    </source>
</evidence>
<evidence type="ECO:0000256" key="3">
    <source>
        <dbReference type="ARBA" id="ARBA00014628"/>
    </source>
</evidence>
<feature type="binding site" evidence="9">
    <location>
        <position position="131"/>
    </location>
    <ligand>
        <name>Zn(2+)</name>
        <dbReference type="ChEBI" id="CHEBI:29105"/>
    </ligand>
</feature>
<keyword evidence="4 9" id="KW-0479">Metal-binding</keyword>
<dbReference type="Pfam" id="PF00484">
    <property type="entry name" value="Pro_CA"/>
    <property type="match status" value="1"/>
</dbReference>
<dbReference type="PROSITE" id="PS00704">
    <property type="entry name" value="PROK_CO2_ANHYDRASE_1"/>
    <property type="match status" value="1"/>
</dbReference>
<evidence type="ECO:0000256" key="4">
    <source>
        <dbReference type="ARBA" id="ARBA00022723"/>
    </source>
</evidence>
<evidence type="ECO:0000256" key="7">
    <source>
        <dbReference type="ARBA" id="ARBA00031969"/>
    </source>
</evidence>
<evidence type="ECO:0000256" key="8">
    <source>
        <dbReference type="ARBA" id="ARBA00048348"/>
    </source>
</evidence>
<dbReference type="InterPro" id="IPR036874">
    <property type="entry name" value="Carbonic_anhydrase_sf"/>
</dbReference>
<dbReference type="PANTHER" id="PTHR11002:SF76">
    <property type="entry name" value="CARBONIC ANHYDRASE"/>
    <property type="match status" value="1"/>
</dbReference>
<comment type="similarity">
    <text evidence="1 10">Belongs to the beta-class carbonic anhydrase family.</text>
</comment>
<organism evidence="12 13">
    <name type="scientific">Lichtheimia corymbifera JMRC:FSU:9682</name>
    <dbReference type="NCBI Taxonomy" id="1263082"/>
    <lineage>
        <taxon>Eukaryota</taxon>
        <taxon>Fungi</taxon>
        <taxon>Fungi incertae sedis</taxon>
        <taxon>Mucoromycota</taxon>
        <taxon>Mucoromycotina</taxon>
        <taxon>Mucoromycetes</taxon>
        <taxon>Mucorales</taxon>
        <taxon>Lichtheimiaceae</taxon>
        <taxon>Lichtheimia</taxon>
    </lineage>
</organism>
<protein>
    <recommendedName>
        <fullName evidence="3 10">Carbonic anhydrase</fullName>
        <ecNumber evidence="2 10">4.2.1.1</ecNumber>
    </recommendedName>
    <alternativeName>
        <fullName evidence="7 10">Carbonate dehydratase</fullName>
    </alternativeName>
</protein>
<comment type="cofactor">
    <cofactor evidence="9">
        <name>Zn(2+)</name>
        <dbReference type="ChEBI" id="CHEBI:29105"/>
    </cofactor>
    <text evidence="9">Binds 1 zinc ion per subunit.</text>
</comment>
<accession>A0A068RMB0</accession>
<feature type="region of interest" description="Disordered" evidence="11">
    <location>
        <begin position="1"/>
        <end position="22"/>
    </location>
</feature>
<dbReference type="Gene3D" id="3.40.1050.10">
    <property type="entry name" value="Carbonic anhydrase"/>
    <property type="match status" value="1"/>
</dbReference>
<comment type="function">
    <text evidence="10">Reversible hydration of carbon dioxide.</text>
</comment>
<dbReference type="FunFam" id="3.40.1050.10:FF:000001">
    <property type="entry name" value="Carbonic anhydrase"/>
    <property type="match status" value="1"/>
</dbReference>
<feature type="binding site" evidence="9">
    <location>
        <position position="64"/>
    </location>
    <ligand>
        <name>Zn(2+)</name>
        <dbReference type="ChEBI" id="CHEBI:29105"/>
    </ligand>
</feature>
<dbReference type="AlphaFoldDB" id="A0A068RMB0"/>
<dbReference type="EC" id="4.2.1.1" evidence="2 10"/>
<keyword evidence="13" id="KW-1185">Reference proteome</keyword>
<dbReference type="SMART" id="SM00947">
    <property type="entry name" value="Pro_CA"/>
    <property type="match status" value="1"/>
</dbReference>
<keyword evidence="5 9" id="KW-0862">Zinc</keyword>
<dbReference type="EMBL" id="CBTN010000008">
    <property type="protein sequence ID" value="CDH50870.1"/>
    <property type="molecule type" value="Genomic_DNA"/>
</dbReference>
<gene>
    <name evidence="12" type="ORF">LCOR_02555.1</name>
</gene>
<reference evidence="12" key="1">
    <citation type="submission" date="2013-08" db="EMBL/GenBank/DDBJ databases">
        <title>Gene expansion shapes genome architecture in the human pathogen Lichtheimia corymbifera: an evolutionary genomics analysis in the ancient terrestrial Mucorales (Mucoromycotina).</title>
        <authorList>
            <person name="Schwartze V.U."/>
            <person name="Winter S."/>
            <person name="Shelest E."/>
            <person name="Marcet-Houben M."/>
            <person name="Horn F."/>
            <person name="Wehner S."/>
            <person name="Hoffmann K."/>
            <person name="Riege K."/>
            <person name="Sammeth M."/>
            <person name="Nowrousian M."/>
            <person name="Valiante V."/>
            <person name="Linde J."/>
            <person name="Jacobsen I.D."/>
            <person name="Marz M."/>
            <person name="Brakhage A.A."/>
            <person name="Gabaldon T."/>
            <person name="Bocker S."/>
            <person name="Voigt K."/>
        </authorList>
    </citation>
    <scope>NUCLEOTIDE SEQUENCE [LARGE SCALE GENOMIC DNA]</scope>
    <source>
        <strain evidence="12">FSU 9682</strain>
    </source>
</reference>
<dbReference type="InterPro" id="IPR001765">
    <property type="entry name" value="Carbonic_anhydrase"/>
</dbReference>
<evidence type="ECO:0000256" key="9">
    <source>
        <dbReference type="PIRSR" id="PIRSR601765-1"/>
    </source>
</evidence>
<evidence type="ECO:0000313" key="13">
    <source>
        <dbReference type="Proteomes" id="UP000027586"/>
    </source>
</evidence>
<dbReference type="OrthoDB" id="10248475at2759"/>
<feature type="binding site" evidence="9">
    <location>
        <position position="62"/>
    </location>
    <ligand>
        <name>Zn(2+)</name>
        <dbReference type="ChEBI" id="CHEBI:29105"/>
    </ligand>
</feature>
<evidence type="ECO:0000256" key="10">
    <source>
        <dbReference type="RuleBase" id="RU003956"/>
    </source>
</evidence>
<sequence>MNQGDSLSPIRATRNKFDPSDENLDKVLESNRAWAKAVKEQEPEFFEQINLKQEPKILWIGCSDSRVPAEQILQLGPGELFVHRNIANVVTNSDMNCLSVVQYAVEVLKVQHIIVCGYVYHVIGSIGHYNCGGVAAASGHGQFGLIDNWLRNIKDVYRLHARELEDIKDETARYRRLVERNAMHSAETLCNSTIVQNAWKRGQKLSVHAWAYDLSDGHARRLDYCKHSDKDLQDVYKVTN</sequence>
<dbReference type="GO" id="GO:0008270">
    <property type="term" value="F:zinc ion binding"/>
    <property type="evidence" value="ECO:0007669"/>
    <property type="project" value="UniProtKB-UniRule"/>
</dbReference>
<evidence type="ECO:0000256" key="6">
    <source>
        <dbReference type="ARBA" id="ARBA00023239"/>
    </source>
</evidence>
<keyword evidence="6 10" id="KW-0456">Lyase</keyword>
<evidence type="ECO:0000256" key="2">
    <source>
        <dbReference type="ARBA" id="ARBA00012925"/>
    </source>
</evidence>
<name>A0A068RMB0_9FUNG</name>
<dbReference type="PANTHER" id="PTHR11002">
    <property type="entry name" value="CARBONIC ANHYDRASE"/>
    <property type="match status" value="1"/>
</dbReference>
<dbReference type="InterPro" id="IPR015892">
    <property type="entry name" value="Carbonic_anhydrase_CS"/>
</dbReference>
<comment type="caution">
    <text evidence="12">The sequence shown here is derived from an EMBL/GenBank/DDBJ whole genome shotgun (WGS) entry which is preliminary data.</text>
</comment>
<dbReference type="VEuPathDB" id="FungiDB:LCOR_02555.1"/>
<dbReference type="CDD" id="cd00883">
    <property type="entry name" value="beta_CA_cladeA"/>
    <property type="match status" value="1"/>
</dbReference>
<dbReference type="Proteomes" id="UP000027586">
    <property type="component" value="Unassembled WGS sequence"/>
</dbReference>
<proteinExistence type="inferred from homology"/>
<dbReference type="STRING" id="1263082.A0A068RMB0"/>
<dbReference type="SUPFAM" id="SSF53056">
    <property type="entry name" value="beta-carbonic anhydrase, cab"/>
    <property type="match status" value="1"/>
</dbReference>
<feature type="binding site" evidence="9">
    <location>
        <position position="128"/>
    </location>
    <ligand>
        <name>Zn(2+)</name>
        <dbReference type="ChEBI" id="CHEBI:29105"/>
    </ligand>
</feature>
<comment type="catalytic activity">
    <reaction evidence="8 10">
        <text>hydrogencarbonate + H(+) = CO2 + H2O</text>
        <dbReference type="Rhea" id="RHEA:10748"/>
        <dbReference type="ChEBI" id="CHEBI:15377"/>
        <dbReference type="ChEBI" id="CHEBI:15378"/>
        <dbReference type="ChEBI" id="CHEBI:16526"/>
        <dbReference type="ChEBI" id="CHEBI:17544"/>
        <dbReference type="EC" id="4.2.1.1"/>
    </reaction>
</comment>